<dbReference type="InterPro" id="IPR050237">
    <property type="entry name" value="ATP-dep_AMP-bd_enzyme"/>
</dbReference>
<dbReference type="RefSeq" id="WP_179585219.1">
    <property type="nucleotide sequence ID" value="NZ_JACBYR010000001.1"/>
</dbReference>
<dbReference type="SUPFAM" id="SSF56801">
    <property type="entry name" value="Acetyl-CoA synthetase-like"/>
    <property type="match status" value="1"/>
</dbReference>
<dbReference type="InterPro" id="IPR020845">
    <property type="entry name" value="AMP-binding_CS"/>
</dbReference>
<dbReference type="PANTHER" id="PTHR43767">
    <property type="entry name" value="LONG-CHAIN-FATTY-ACID--COA LIGASE"/>
    <property type="match status" value="1"/>
</dbReference>
<comment type="caution">
    <text evidence="4">The sequence shown here is derived from an EMBL/GenBank/DDBJ whole genome shotgun (WGS) entry which is preliminary data.</text>
</comment>
<dbReference type="PANTHER" id="PTHR43767:SF1">
    <property type="entry name" value="NONRIBOSOMAL PEPTIDE SYNTHASE PES1 (EUROFUNG)-RELATED"/>
    <property type="match status" value="1"/>
</dbReference>
<dbReference type="Pfam" id="PF00501">
    <property type="entry name" value="AMP-binding"/>
    <property type="match status" value="1"/>
</dbReference>
<gene>
    <name evidence="4" type="ORF">FHW18_001649</name>
</gene>
<protein>
    <submittedName>
        <fullName evidence="4">Acyl-CoA synthetase (AMP-forming)/AMP-acid ligase II</fullName>
    </submittedName>
</protein>
<dbReference type="PROSITE" id="PS00455">
    <property type="entry name" value="AMP_BINDING"/>
    <property type="match status" value="1"/>
</dbReference>
<keyword evidence="1" id="KW-0812">Transmembrane</keyword>
<evidence type="ECO:0000313" key="4">
    <source>
        <dbReference type="EMBL" id="NYE82378.1"/>
    </source>
</evidence>
<evidence type="ECO:0000313" key="5">
    <source>
        <dbReference type="Proteomes" id="UP000542125"/>
    </source>
</evidence>
<dbReference type="AlphaFoldDB" id="A0A7Y9LMR1"/>
<keyword evidence="5" id="KW-1185">Reference proteome</keyword>
<proteinExistence type="predicted"/>
<feature type="domain" description="AMP-binding enzyme C-terminal" evidence="3">
    <location>
        <begin position="411"/>
        <end position="486"/>
    </location>
</feature>
<dbReference type="Gene3D" id="3.40.50.12780">
    <property type="entry name" value="N-terminal domain of ligase-like"/>
    <property type="match status" value="1"/>
</dbReference>
<organism evidence="4 5">
    <name type="scientific">Pigmentiphaga litoralis</name>
    <dbReference type="NCBI Taxonomy" id="516702"/>
    <lineage>
        <taxon>Bacteria</taxon>
        <taxon>Pseudomonadati</taxon>
        <taxon>Pseudomonadota</taxon>
        <taxon>Betaproteobacteria</taxon>
        <taxon>Burkholderiales</taxon>
        <taxon>Alcaligenaceae</taxon>
        <taxon>Pigmentiphaga</taxon>
    </lineage>
</organism>
<feature type="transmembrane region" description="Helical" evidence="1">
    <location>
        <begin position="199"/>
        <end position="220"/>
    </location>
</feature>
<dbReference type="InterPro" id="IPR025110">
    <property type="entry name" value="AMP-bd_C"/>
</dbReference>
<evidence type="ECO:0000259" key="2">
    <source>
        <dbReference type="Pfam" id="PF00501"/>
    </source>
</evidence>
<keyword evidence="1" id="KW-0472">Membrane</keyword>
<evidence type="ECO:0000259" key="3">
    <source>
        <dbReference type="Pfam" id="PF13193"/>
    </source>
</evidence>
<name>A0A7Y9LMR1_9BURK</name>
<dbReference type="Pfam" id="PF13193">
    <property type="entry name" value="AMP-binding_C"/>
    <property type="match status" value="1"/>
</dbReference>
<dbReference type="Gene3D" id="3.30.300.30">
    <property type="match status" value="1"/>
</dbReference>
<dbReference type="InterPro" id="IPR042099">
    <property type="entry name" value="ANL_N_sf"/>
</dbReference>
<feature type="domain" description="AMP-dependent synthetase/ligase" evidence="2">
    <location>
        <begin position="8"/>
        <end position="361"/>
    </location>
</feature>
<dbReference type="EMBL" id="JACBYR010000001">
    <property type="protein sequence ID" value="NYE82378.1"/>
    <property type="molecule type" value="Genomic_DNA"/>
</dbReference>
<keyword evidence="4" id="KW-0436">Ligase</keyword>
<dbReference type="InterPro" id="IPR000873">
    <property type="entry name" value="AMP-dep_synth/lig_dom"/>
</dbReference>
<reference evidence="4 5" key="1">
    <citation type="submission" date="2020-07" db="EMBL/GenBank/DDBJ databases">
        <title>Genomic Encyclopedia of Type Strains, Phase IV (KMG-V): Genome sequencing to study the core and pangenomes of soil and plant-associated prokaryotes.</title>
        <authorList>
            <person name="Whitman W."/>
        </authorList>
    </citation>
    <scope>NUCLEOTIDE SEQUENCE [LARGE SCALE GENOMIC DNA]</scope>
    <source>
        <strain evidence="4 5">SAS40</strain>
    </source>
</reference>
<keyword evidence="1" id="KW-1133">Transmembrane helix</keyword>
<dbReference type="InterPro" id="IPR045851">
    <property type="entry name" value="AMP-bd_C_sf"/>
</dbReference>
<sequence length="500" mass="53294">MNVGSVLRRCAQQWPEQVAVIDADSGRALPIGEFTGLAFGLGASLCEQGYAFQDRVAILGDNTSDYLLWDYGLMSAGLVRVPLDPSLSLDEQAAQLRDAGARLLAYGHDHAERAQALHAAVPGVRLIPLEVDVANAPRRAEPASRPAPEAMASLNYTGGTTGVPKAVIITHGSLTSALHNIVTGRGQGPGDVMLNMRPIWPIAAIVVFAQIAAGGTVVLAGRFQPQRFLDLLQQYRAASTSLVPTHLVRLLKETRPQDADLSALRTIDVGAAAIPPDVFMAAIDAFGPRIGIIYGLTEASWSCYQSPDALRDPATRDARIRTAGRPLFGCEVRIDADDGLAAPDVEGEVWIRGAHLAAGYWGKPDLTAQTFQDGWFRSGDLGMLDDTGVLRITGRLKEVIRTGGKSVLPDEVERAVCSYPGVADAAAAGLPDPEWGERIGVLVVREAGADVDAEGLLAHCGTVLSGFKKPRVVRFAASIPKSHYGKIQRAKVRQLLMDPD</sequence>
<accession>A0A7Y9LMR1</accession>
<dbReference type="Proteomes" id="UP000542125">
    <property type="component" value="Unassembled WGS sequence"/>
</dbReference>
<evidence type="ECO:0000256" key="1">
    <source>
        <dbReference type="SAM" id="Phobius"/>
    </source>
</evidence>
<dbReference type="GO" id="GO:0016878">
    <property type="term" value="F:acid-thiol ligase activity"/>
    <property type="evidence" value="ECO:0007669"/>
    <property type="project" value="UniProtKB-ARBA"/>
</dbReference>